<feature type="domain" description="HTH tetR-type" evidence="3">
    <location>
        <begin position="8"/>
        <end position="68"/>
    </location>
</feature>
<proteinExistence type="predicted"/>
<evidence type="ECO:0000259" key="3">
    <source>
        <dbReference type="PROSITE" id="PS50977"/>
    </source>
</evidence>
<feature type="DNA-binding region" description="H-T-H motif" evidence="2">
    <location>
        <begin position="31"/>
        <end position="50"/>
    </location>
</feature>
<dbReference type="PANTHER" id="PTHR43479:SF7">
    <property type="entry name" value="TETR-FAMILY TRANSCRIPTIONAL REGULATOR"/>
    <property type="match status" value="1"/>
</dbReference>
<sequence length="190" mass="21501">MKTDPRTRYTREIITTAFWQLLQQKPMEKITVKEVCTLAQINRGTFYRHFRDCYDLMEQLEEQALEQLEAVLVSTRDRGVQAVLLSMLQKLQSDEDFLAVLARQSPDDAFLHRVVGCCFHYMDLRMDAGERTGADDGWRGMQNTFLFAGAFGVMSYWLHSDRKAPPEQVAAAIAALCAGAAGVEPPAYSL</sequence>
<protein>
    <submittedName>
        <fullName evidence="4">Transcriptional regulator, TetR family</fullName>
    </submittedName>
</protein>
<dbReference type="SUPFAM" id="SSF46689">
    <property type="entry name" value="Homeodomain-like"/>
    <property type="match status" value="1"/>
</dbReference>
<evidence type="ECO:0000313" key="5">
    <source>
        <dbReference type="Proteomes" id="UP000003438"/>
    </source>
</evidence>
<keyword evidence="1 2" id="KW-0238">DNA-binding</keyword>
<dbReference type="HOGENOM" id="CLU_087539_0_6_9"/>
<dbReference type="Gene3D" id="1.10.357.10">
    <property type="entry name" value="Tetracycline Repressor, domain 2"/>
    <property type="match status" value="1"/>
</dbReference>
<keyword evidence="5" id="KW-1185">Reference proteome</keyword>
<evidence type="ECO:0000256" key="1">
    <source>
        <dbReference type="ARBA" id="ARBA00023125"/>
    </source>
</evidence>
<comment type="caution">
    <text evidence="4">The sequence shown here is derived from an EMBL/GenBank/DDBJ whole genome shotgun (WGS) entry which is preliminary data.</text>
</comment>
<dbReference type="InterPro" id="IPR001647">
    <property type="entry name" value="HTH_TetR"/>
</dbReference>
<evidence type="ECO:0000313" key="4">
    <source>
        <dbReference type="EMBL" id="EFB76851.1"/>
    </source>
</evidence>
<name>D1PKD0_9FIRM</name>
<dbReference type="EMBL" id="ACBY02000018">
    <property type="protein sequence ID" value="EFB76851.1"/>
    <property type="molecule type" value="Genomic_DNA"/>
</dbReference>
<dbReference type="GO" id="GO:0003677">
    <property type="term" value="F:DNA binding"/>
    <property type="evidence" value="ECO:0007669"/>
    <property type="project" value="UniProtKB-UniRule"/>
</dbReference>
<dbReference type="PANTHER" id="PTHR43479">
    <property type="entry name" value="ACREF/ENVCD OPERON REPRESSOR-RELATED"/>
    <property type="match status" value="1"/>
</dbReference>
<dbReference type="eggNOG" id="COG1309">
    <property type="taxonomic scope" value="Bacteria"/>
</dbReference>
<dbReference type="Pfam" id="PF00440">
    <property type="entry name" value="TetR_N"/>
    <property type="match status" value="1"/>
</dbReference>
<dbReference type="Proteomes" id="UP000003438">
    <property type="component" value="Unassembled WGS sequence"/>
</dbReference>
<organism evidence="4 5">
    <name type="scientific">Subdoligranulum variabile DSM 15176</name>
    <dbReference type="NCBI Taxonomy" id="411471"/>
    <lineage>
        <taxon>Bacteria</taxon>
        <taxon>Bacillati</taxon>
        <taxon>Bacillota</taxon>
        <taxon>Clostridia</taxon>
        <taxon>Eubacteriales</taxon>
        <taxon>Oscillospiraceae</taxon>
        <taxon>Subdoligranulum</taxon>
    </lineage>
</organism>
<accession>D1PKD0</accession>
<dbReference type="OrthoDB" id="9810250at2"/>
<reference evidence="4" key="1">
    <citation type="submission" date="2009-12" db="EMBL/GenBank/DDBJ databases">
        <authorList>
            <person name="Weinstock G."/>
            <person name="Sodergren E."/>
            <person name="Clifton S."/>
            <person name="Fulton L."/>
            <person name="Fulton B."/>
            <person name="Courtney L."/>
            <person name="Fronick C."/>
            <person name="Harrison M."/>
            <person name="Strong C."/>
            <person name="Farmer C."/>
            <person name="Delahaunty K."/>
            <person name="Markovic C."/>
            <person name="Hall O."/>
            <person name="Minx P."/>
            <person name="Tomlinson C."/>
            <person name="Mitreva M."/>
            <person name="Nelson J."/>
            <person name="Hou S."/>
            <person name="Wollam A."/>
            <person name="Pepin K.H."/>
            <person name="Johnson M."/>
            <person name="Bhonagiri V."/>
            <person name="Nash W.E."/>
            <person name="Warren W."/>
            <person name="Chinwalla A."/>
            <person name="Mardis E.R."/>
            <person name="Wilson R.K."/>
        </authorList>
    </citation>
    <scope>NUCLEOTIDE SEQUENCE [LARGE SCALE GENOMIC DNA]</scope>
    <source>
        <strain evidence="4">DSM 15176</strain>
    </source>
</reference>
<dbReference type="PROSITE" id="PS50977">
    <property type="entry name" value="HTH_TETR_2"/>
    <property type="match status" value="1"/>
</dbReference>
<dbReference type="AlphaFoldDB" id="D1PKD0"/>
<gene>
    <name evidence="4" type="ORF">SUBVAR_04805</name>
</gene>
<dbReference type="STRING" id="411471.SUBVAR_04805"/>
<dbReference type="InterPro" id="IPR009057">
    <property type="entry name" value="Homeodomain-like_sf"/>
</dbReference>
<dbReference type="RefSeq" id="WP_007046218.1">
    <property type="nucleotide sequence ID" value="NZ_GG704769.1"/>
</dbReference>
<evidence type="ECO:0000256" key="2">
    <source>
        <dbReference type="PROSITE-ProRule" id="PRU00335"/>
    </source>
</evidence>
<dbReference type="InterPro" id="IPR050624">
    <property type="entry name" value="HTH-type_Tx_Regulator"/>
</dbReference>